<comment type="caution">
    <text evidence="2">The sequence shown here is derived from an EMBL/GenBank/DDBJ whole genome shotgun (WGS) entry which is preliminary data.</text>
</comment>
<accession>A0A7J8ER96</accession>
<evidence type="ECO:0000256" key="1">
    <source>
        <dbReference type="SAM" id="MobiDB-lite"/>
    </source>
</evidence>
<feature type="region of interest" description="Disordered" evidence="1">
    <location>
        <begin position="103"/>
        <end position="123"/>
    </location>
</feature>
<name>A0A7J8ER96_MOLMO</name>
<keyword evidence="3" id="KW-1185">Reference proteome</keyword>
<organism evidence="2 3">
    <name type="scientific">Molossus molossus</name>
    <name type="common">Pallas' mastiff bat</name>
    <name type="synonym">Vespertilio molossus</name>
    <dbReference type="NCBI Taxonomy" id="27622"/>
    <lineage>
        <taxon>Eukaryota</taxon>
        <taxon>Metazoa</taxon>
        <taxon>Chordata</taxon>
        <taxon>Craniata</taxon>
        <taxon>Vertebrata</taxon>
        <taxon>Euteleostomi</taxon>
        <taxon>Mammalia</taxon>
        <taxon>Eutheria</taxon>
        <taxon>Laurasiatheria</taxon>
        <taxon>Chiroptera</taxon>
        <taxon>Yangochiroptera</taxon>
        <taxon>Molossidae</taxon>
        <taxon>Molossus</taxon>
    </lineage>
</organism>
<dbReference type="AlphaFoldDB" id="A0A7J8ER96"/>
<dbReference type="InParanoid" id="A0A7J8ER96"/>
<reference evidence="2 3" key="1">
    <citation type="journal article" date="2020" name="Nature">
        <title>Six reference-quality genomes reveal evolution of bat adaptations.</title>
        <authorList>
            <person name="Jebb D."/>
            <person name="Huang Z."/>
            <person name="Pippel M."/>
            <person name="Hughes G.M."/>
            <person name="Lavrichenko K."/>
            <person name="Devanna P."/>
            <person name="Winkler S."/>
            <person name="Jermiin L.S."/>
            <person name="Skirmuntt E.C."/>
            <person name="Katzourakis A."/>
            <person name="Burkitt-Gray L."/>
            <person name="Ray D.A."/>
            <person name="Sullivan K.A.M."/>
            <person name="Roscito J.G."/>
            <person name="Kirilenko B.M."/>
            <person name="Davalos L.M."/>
            <person name="Corthals A.P."/>
            <person name="Power M.L."/>
            <person name="Jones G."/>
            <person name="Ransome R.D."/>
            <person name="Dechmann D.K.N."/>
            <person name="Locatelli A.G."/>
            <person name="Puechmaille S.J."/>
            <person name="Fedrigo O."/>
            <person name="Jarvis E.D."/>
            <person name="Hiller M."/>
            <person name="Vernes S.C."/>
            <person name="Myers E.W."/>
            <person name="Teeling E.C."/>
        </authorList>
    </citation>
    <scope>NUCLEOTIDE SEQUENCE [LARGE SCALE GENOMIC DNA]</scope>
    <source>
        <strain evidence="2">MMolMol1</strain>
        <tissue evidence="2">Muscle</tissue>
    </source>
</reference>
<evidence type="ECO:0000313" key="3">
    <source>
        <dbReference type="Proteomes" id="UP000550707"/>
    </source>
</evidence>
<gene>
    <name evidence="2" type="ORF">HJG59_008729</name>
</gene>
<sequence>MVLMPAPSAPLIKQKPRKREDEREWLVCVDGFLKRWCYSGTGVACKAESNQKRSGTKSFQDPTKEKQLLVELLLCPTMKVAREQSFSFSLGITDTLTFRRKNLRPCNNDVQPGLPSDTKGTSH</sequence>
<dbReference type="Proteomes" id="UP000550707">
    <property type="component" value="Unassembled WGS sequence"/>
</dbReference>
<evidence type="ECO:0000313" key="2">
    <source>
        <dbReference type="EMBL" id="KAF6438038.1"/>
    </source>
</evidence>
<protein>
    <submittedName>
        <fullName evidence="2">Uncharacterized protein</fullName>
    </submittedName>
</protein>
<dbReference type="EMBL" id="JACASF010000013">
    <property type="protein sequence ID" value="KAF6438038.1"/>
    <property type="molecule type" value="Genomic_DNA"/>
</dbReference>
<proteinExistence type="predicted"/>